<evidence type="ECO:0000313" key="2">
    <source>
        <dbReference type="EMBL" id="OBZ72502.1"/>
    </source>
</evidence>
<reference evidence="2 3" key="1">
    <citation type="submission" date="2016-03" db="EMBL/GenBank/DDBJ databases">
        <title>Whole genome sequencing of Grifola frondosa 9006-11.</title>
        <authorList>
            <person name="Min B."/>
            <person name="Park H."/>
            <person name="Kim J.-G."/>
            <person name="Cho H."/>
            <person name="Oh Y.-L."/>
            <person name="Kong W.-S."/>
            <person name="Choi I.-G."/>
        </authorList>
    </citation>
    <scope>NUCLEOTIDE SEQUENCE [LARGE SCALE GENOMIC DNA]</scope>
    <source>
        <strain evidence="2 3">9006-11</strain>
    </source>
</reference>
<dbReference type="PANTHER" id="PTHR48079">
    <property type="entry name" value="PROTEIN YEEZ"/>
    <property type="match status" value="1"/>
</dbReference>
<dbReference type="STRING" id="5627.A0A1C7M6N4"/>
<keyword evidence="3" id="KW-1185">Reference proteome</keyword>
<dbReference type="Pfam" id="PF01370">
    <property type="entry name" value="Epimerase"/>
    <property type="match status" value="1"/>
</dbReference>
<dbReference type="SUPFAM" id="SSF51735">
    <property type="entry name" value="NAD(P)-binding Rossmann-fold domains"/>
    <property type="match status" value="1"/>
</dbReference>
<sequence length="484" mass="53192">MGRDGLGQYGKLGGRCVDKSSDLFDIRRCCRLRVATDKCGNATLTINLVENTRNELPLQRRAQRSSRYQKGQAYEGDCRFISDQSLSQVEPERCSYTNLVRRQVATHSYRKFHHKESQNSVLSQHVVIAPTFVKSQIVNMSKTPIFLTGATGYIGGAVLERLLAHPSVGTFDITALVRSPEKAKLLETFGVKPVVGSLTELDKLAALAEQAHVVFECADSDDLPAMEAILKGIKKRHATTGDVPIFIHTSGSGVLTDNAKGMYATDTIYSDLNVEQIESLPPTAYHRNVDLTIVQADKEGYAKTYIVLPGTIYGIASGPLFDAQISNRHSMQIPALIKASLARKQGAMVGLGKAIWPSVYIDDAADLYIVLFNSILANPDTTGHGREGFYFAENGEHTWYDISKTVSKVLAEHGIGTDEPTTFSTEELIKYFGSEDFGNYGGTNSRCRADRSRSIGWKPTKTKADMLASIKPEVEAILQRQSDV</sequence>
<dbReference type="AlphaFoldDB" id="A0A1C7M6N4"/>
<dbReference type="Gene3D" id="3.40.50.720">
    <property type="entry name" value="NAD(P)-binding Rossmann-like Domain"/>
    <property type="match status" value="1"/>
</dbReference>
<gene>
    <name evidence="2" type="ORF">A0H81_07626</name>
</gene>
<dbReference type="PANTHER" id="PTHR48079:SF6">
    <property type="entry name" value="NAD(P)-BINDING DOMAIN-CONTAINING PROTEIN-RELATED"/>
    <property type="match status" value="1"/>
</dbReference>
<evidence type="ECO:0000259" key="1">
    <source>
        <dbReference type="Pfam" id="PF01370"/>
    </source>
</evidence>
<dbReference type="GO" id="GO:0005737">
    <property type="term" value="C:cytoplasm"/>
    <property type="evidence" value="ECO:0007669"/>
    <property type="project" value="TreeGrafter"/>
</dbReference>
<dbReference type="Proteomes" id="UP000092993">
    <property type="component" value="Unassembled WGS sequence"/>
</dbReference>
<proteinExistence type="predicted"/>
<comment type="caution">
    <text evidence="2">The sequence shown here is derived from an EMBL/GenBank/DDBJ whole genome shotgun (WGS) entry which is preliminary data.</text>
</comment>
<protein>
    <submittedName>
        <fullName evidence="2">Uncharacterized protein C2A9.02</fullName>
    </submittedName>
</protein>
<accession>A0A1C7M6N4</accession>
<dbReference type="InterPro" id="IPR051783">
    <property type="entry name" value="NAD(P)-dependent_oxidoreduct"/>
</dbReference>
<dbReference type="InterPro" id="IPR001509">
    <property type="entry name" value="Epimerase_deHydtase"/>
</dbReference>
<dbReference type="GO" id="GO:0004029">
    <property type="term" value="F:aldehyde dehydrogenase (NAD+) activity"/>
    <property type="evidence" value="ECO:0007669"/>
    <property type="project" value="TreeGrafter"/>
</dbReference>
<dbReference type="InterPro" id="IPR036291">
    <property type="entry name" value="NAD(P)-bd_dom_sf"/>
</dbReference>
<feature type="domain" description="NAD-dependent epimerase/dehydratase" evidence="1">
    <location>
        <begin position="145"/>
        <end position="374"/>
    </location>
</feature>
<dbReference type="OrthoDB" id="10262413at2759"/>
<dbReference type="EMBL" id="LUGG01000009">
    <property type="protein sequence ID" value="OBZ72502.1"/>
    <property type="molecule type" value="Genomic_DNA"/>
</dbReference>
<name>A0A1C7M6N4_GRIFR</name>
<organism evidence="2 3">
    <name type="scientific">Grifola frondosa</name>
    <name type="common">Maitake</name>
    <name type="synonym">Polyporus frondosus</name>
    <dbReference type="NCBI Taxonomy" id="5627"/>
    <lineage>
        <taxon>Eukaryota</taxon>
        <taxon>Fungi</taxon>
        <taxon>Dikarya</taxon>
        <taxon>Basidiomycota</taxon>
        <taxon>Agaricomycotina</taxon>
        <taxon>Agaricomycetes</taxon>
        <taxon>Polyporales</taxon>
        <taxon>Grifolaceae</taxon>
        <taxon>Grifola</taxon>
    </lineage>
</organism>
<dbReference type="OMA" id="WAPLEKE"/>
<evidence type="ECO:0000313" key="3">
    <source>
        <dbReference type="Proteomes" id="UP000092993"/>
    </source>
</evidence>